<sequence>MRTKPMKVAGVFNVDAVTLLWNQVELLSKKIDGLYGSTQVHPVMQCDTNGGGMNNPECRSYSLNTKNEQVNYMGNNSRPHNNPYSNTYNKSKTTATSKLSTTTVPKDHKVAYLATPKLTQESSFMRLLFEMKKGEVSNSEQKSVGKEYKPYVPYPNATKKDHTKKQFGKFLKLLKKLHINLPFIEALSQMPSSVKFLKELLANK</sequence>
<evidence type="ECO:0000313" key="2">
    <source>
        <dbReference type="Proteomes" id="UP000325315"/>
    </source>
</evidence>
<keyword evidence="1" id="KW-0808">Transferase</keyword>
<accession>A0A5B6X1C7</accession>
<keyword evidence="2" id="KW-1185">Reference proteome</keyword>
<dbReference type="AlphaFoldDB" id="A0A5B6X1C7"/>
<name>A0A5B6X1C7_9ROSI</name>
<keyword evidence="1" id="KW-0418">Kinase</keyword>
<comment type="caution">
    <text evidence="1">The sequence shown here is derived from an EMBL/GenBank/DDBJ whole genome shotgun (WGS) entry which is preliminary data.</text>
</comment>
<proteinExistence type="predicted"/>
<protein>
    <submittedName>
        <fullName evidence="1">Receptor-like protein kinase FERONIA</fullName>
    </submittedName>
</protein>
<organism evidence="1 2">
    <name type="scientific">Gossypium australe</name>
    <dbReference type="NCBI Taxonomy" id="47621"/>
    <lineage>
        <taxon>Eukaryota</taxon>
        <taxon>Viridiplantae</taxon>
        <taxon>Streptophyta</taxon>
        <taxon>Embryophyta</taxon>
        <taxon>Tracheophyta</taxon>
        <taxon>Spermatophyta</taxon>
        <taxon>Magnoliopsida</taxon>
        <taxon>eudicotyledons</taxon>
        <taxon>Gunneridae</taxon>
        <taxon>Pentapetalae</taxon>
        <taxon>rosids</taxon>
        <taxon>malvids</taxon>
        <taxon>Malvales</taxon>
        <taxon>Malvaceae</taxon>
        <taxon>Malvoideae</taxon>
        <taxon>Gossypium</taxon>
    </lineage>
</organism>
<dbReference type="EMBL" id="SMMG02000001">
    <property type="protein sequence ID" value="KAA3486805.1"/>
    <property type="molecule type" value="Genomic_DNA"/>
</dbReference>
<keyword evidence="1" id="KW-0675">Receptor</keyword>
<dbReference type="GO" id="GO:0016301">
    <property type="term" value="F:kinase activity"/>
    <property type="evidence" value="ECO:0007669"/>
    <property type="project" value="UniProtKB-KW"/>
</dbReference>
<gene>
    <name evidence="1" type="ORF">EPI10_030678</name>
</gene>
<evidence type="ECO:0000313" key="1">
    <source>
        <dbReference type="EMBL" id="KAA3486805.1"/>
    </source>
</evidence>
<dbReference type="Proteomes" id="UP000325315">
    <property type="component" value="Unassembled WGS sequence"/>
</dbReference>
<dbReference type="OrthoDB" id="998961at2759"/>
<reference evidence="2" key="1">
    <citation type="journal article" date="2019" name="Plant Biotechnol. J.">
        <title>Genome sequencing of the Australian wild diploid species Gossypium australe highlights disease resistance and delayed gland morphogenesis.</title>
        <authorList>
            <person name="Cai Y."/>
            <person name="Cai X."/>
            <person name="Wang Q."/>
            <person name="Wang P."/>
            <person name="Zhang Y."/>
            <person name="Cai C."/>
            <person name="Xu Y."/>
            <person name="Wang K."/>
            <person name="Zhou Z."/>
            <person name="Wang C."/>
            <person name="Geng S."/>
            <person name="Li B."/>
            <person name="Dong Q."/>
            <person name="Hou Y."/>
            <person name="Wang H."/>
            <person name="Ai P."/>
            <person name="Liu Z."/>
            <person name="Yi F."/>
            <person name="Sun M."/>
            <person name="An G."/>
            <person name="Cheng J."/>
            <person name="Zhang Y."/>
            <person name="Shi Q."/>
            <person name="Xie Y."/>
            <person name="Shi X."/>
            <person name="Chang Y."/>
            <person name="Huang F."/>
            <person name="Chen Y."/>
            <person name="Hong S."/>
            <person name="Mi L."/>
            <person name="Sun Q."/>
            <person name="Zhang L."/>
            <person name="Zhou B."/>
            <person name="Peng R."/>
            <person name="Zhang X."/>
            <person name="Liu F."/>
        </authorList>
    </citation>
    <scope>NUCLEOTIDE SEQUENCE [LARGE SCALE GENOMIC DNA]</scope>
    <source>
        <strain evidence="2">cv. PA1801</strain>
    </source>
</reference>